<evidence type="ECO:0000256" key="1">
    <source>
        <dbReference type="ARBA" id="ARBA00022737"/>
    </source>
</evidence>
<keyword evidence="1" id="KW-0677">Repeat</keyword>
<evidence type="ECO:0000313" key="2">
    <source>
        <dbReference type="EMBL" id="KAB5545298.1"/>
    </source>
</evidence>
<dbReference type="InterPro" id="IPR032675">
    <property type="entry name" value="LRR_dom_sf"/>
</dbReference>
<reference evidence="3" key="1">
    <citation type="journal article" date="2019" name="Gigascience">
        <title>De novo genome assembly of the endangered Acer yangbiense, a plant species with extremely small populations endemic to Yunnan Province, China.</title>
        <authorList>
            <person name="Yang J."/>
            <person name="Wariss H.M."/>
            <person name="Tao L."/>
            <person name="Zhang R."/>
            <person name="Yun Q."/>
            <person name="Hollingsworth P."/>
            <person name="Dao Z."/>
            <person name="Luo G."/>
            <person name="Guo H."/>
            <person name="Ma Y."/>
            <person name="Sun W."/>
        </authorList>
    </citation>
    <scope>NUCLEOTIDE SEQUENCE [LARGE SCALE GENOMIC DNA]</scope>
    <source>
        <strain evidence="3">cv. br00</strain>
    </source>
</reference>
<protein>
    <submittedName>
        <fullName evidence="2">Uncharacterized protein</fullName>
    </submittedName>
</protein>
<dbReference type="SUPFAM" id="SSF52047">
    <property type="entry name" value="RNI-like"/>
    <property type="match status" value="2"/>
</dbReference>
<dbReference type="InterPro" id="IPR052201">
    <property type="entry name" value="LRR-containing_regulator"/>
</dbReference>
<sequence length="635" mass="68632">MGFTSALSIYSLSHPKISAGAAHSHSHPLKHRLQSEAVPLTVRRRCLRFRSVVVKAASASGRGRRVYSQSQPPTINAPVKQVASFIVPAGVFVAVTFVLWKLVEKLLMPKPARSSLSAAENRSPEKAMKWSFAPGTNLLSGFTAKVDRESKQKLNEFAKELRAFRSVDVSGCNFGDEGLFFLAESLAYNQILEEVSFAANGITAEGTKAFDRVLQSNISLRTLNISGNPIGDEGAKILCEILVDNAGIEKLQLNSVDLGDEGAKAIADLLKKSSTLRVVELNNNMIDYSGFTSLAGALLENNAVRSLYLNGNYGGALGANALAKGLEGNKSLRVYCGCGSEAWSRVGGKFLLDKWQGFAGESLLDFHWSVGELHLQGNSIGDEGVRALMSGLSSTKAKLTHLDIGNNSISAKGAFHVAEYVKRSKSLFWLNMYMNDIGDEGAENIADALKQNRSIAIIDMGGNNIHAKGIIEIAQVLKDNSVITTLEIGYNPIGPDGMKVLSEILKFHGNVKALKLGWCQIGAKGAEYIADTLKYNNTISILDLRGNGLRDEGAVCLARSLKVVNEVLTELDLGFNEIRDDGAFAIAQALKANEDVKITSLNLGNNFLTKFGQSALTDARDHVYEMSEKEVNIVF</sequence>
<evidence type="ECO:0000313" key="3">
    <source>
        <dbReference type="Proteomes" id="UP000326939"/>
    </source>
</evidence>
<name>A0A5N5LRQ1_9ROSI</name>
<dbReference type="SMART" id="SM00368">
    <property type="entry name" value="LRR_RI"/>
    <property type="match status" value="15"/>
</dbReference>
<dbReference type="PANTHER" id="PTHR24111">
    <property type="entry name" value="LEUCINE-RICH REPEAT-CONTAINING PROTEIN 34"/>
    <property type="match status" value="1"/>
</dbReference>
<dbReference type="PANTHER" id="PTHR24111:SF0">
    <property type="entry name" value="LEUCINE-RICH REPEAT-CONTAINING PROTEIN"/>
    <property type="match status" value="1"/>
</dbReference>
<dbReference type="Gene3D" id="3.80.10.10">
    <property type="entry name" value="Ribonuclease Inhibitor"/>
    <property type="match status" value="3"/>
</dbReference>
<organism evidence="2 3">
    <name type="scientific">Salix brachista</name>
    <dbReference type="NCBI Taxonomy" id="2182728"/>
    <lineage>
        <taxon>Eukaryota</taxon>
        <taxon>Viridiplantae</taxon>
        <taxon>Streptophyta</taxon>
        <taxon>Embryophyta</taxon>
        <taxon>Tracheophyta</taxon>
        <taxon>Spermatophyta</taxon>
        <taxon>Magnoliopsida</taxon>
        <taxon>eudicotyledons</taxon>
        <taxon>Gunneridae</taxon>
        <taxon>Pentapetalae</taxon>
        <taxon>rosids</taxon>
        <taxon>fabids</taxon>
        <taxon>Malpighiales</taxon>
        <taxon>Salicaceae</taxon>
        <taxon>Saliceae</taxon>
        <taxon>Salix</taxon>
    </lineage>
</organism>
<dbReference type="Pfam" id="PF13516">
    <property type="entry name" value="LRR_6"/>
    <property type="match status" value="10"/>
</dbReference>
<gene>
    <name evidence="2" type="ORF">DKX38_013410</name>
</gene>
<dbReference type="AlphaFoldDB" id="A0A5N5LRQ1"/>
<dbReference type="InterPro" id="IPR001611">
    <property type="entry name" value="Leu-rich_rpt"/>
</dbReference>
<dbReference type="Proteomes" id="UP000326939">
    <property type="component" value="Chromosome 8"/>
</dbReference>
<dbReference type="EMBL" id="VDCV01000008">
    <property type="protein sequence ID" value="KAB5545298.1"/>
    <property type="molecule type" value="Genomic_DNA"/>
</dbReference>
<keyword evidence="3" id="KW-1185">Reference proteome</keyword>
<accession>A0A5N5LRQ1</accession>
<dbReference type="FunFam" id="3.80.10.10:FF:000933">
    <property type="entry name" value="RNI-like superfamily protein"/>
    <property type="match status" value="1"/>
</dbReference>
<proteinExistence type="predicted"/>
<comment type="caution">
    <text evidence="2">The sequence shown here is derived from an EMBL/GenBank/DDBJ whole genome shotgun (WGS) entry which is preliminary data.</text>
</comment>